<evidence type="ECO:0000256" key="7">
    <source>
        <dbReference type="ARBA" id="ARBA00022763"/>
    </source>
</evidence>
<feature type="compositionally biased region" description="Basic and acidic residues" evidence="17">
    <location>
        <begin position="720"/>
        <end position="731"/>
    </location>
</feature>
<dbReference type="InterPro" id="IPR036866">
    <property type="entry name" value="RibonucZ/Hydroxyglut_hydro"/>
</dbReference>
<keyword evidence="9" id="KW-0269">Exonuclease</keyword>
<keyword evidence="8" id="KW-0378">Hydrolase</keyword>
<dbReference type="GO" id="GO:0016020">
    <property type="term" value="C:membrane"/>
    <property type="evidence" value="ECO:0007669"/>
    <property type="project" value="UniProtKB-SubCell"/>
</dbReference>
<sequence>MDHLVGLERPEFGKYVAKINAPIYMSEISKQLLSTMAPYRHLVPYFKTVPIDQPFALTIQSSDPVQAKKKEGAANDSLKNTLSSRAPDVGESILVTCFGSGHCPGSMMVWIEGEHGNVLFTGDFRLYRGQAKRITHLHRRRTEDDNDKTHVFKPIDNLYIDMTFFRPDILHIPTREVSCEALILWIKGLVADKSNTANIYFKTSARVGYEQIYRALYDGLGMRIHVEQGQYDFYSCIPIIQECLTTDPNTTRLHACRTSASNFAQPCSFFRNCDKPIRVLLSIMWFTDQIAAGELLVEYHKYHSNFEQSVSTSNKRYFIGFQDYGGEGVDVSYSDKYLSYRLCYSLHSSFSEITDVLKTLKPKRVIPISAPLTSQITSKRLFQIIDHYIQDSNKSTTATMKFNEKIQHKPINHQLQIKHRYESFQTKADRKRQKKMMKEQQQRKDEKDDDDDDLDLDIDAESDKLLLQRVNSLKETNRKVTTTDCKQTIRSVALEIPKIQDEKLKFDIDSQVQTTVEAKLEDNPCPTRQIASPKLIQTEDITSVLDSSIELPLTHRERTLSDASSTTVDYDFDRETSLTVLTLTLGAFFMFVGHFKVTDKFFPDVYEDMRREFGRVNNAFPLYKQTGWRPFAKNYRLAVGLTELIGGAVLVFVPGRLKQVANVVLLVVMLGAVYTHYALHDKFERIAPGLVFSLLLLTRLIIHRQVTQREKRLGAQKKPVKVEAPKKKVQEEEIEQESDDQESPSDDSEDNQEAKADKKTDKKNK</sequence>
<keyword evidence="14" id="KW-0539">Nucleus</keyword>
<dbReference type="GO" id="GO:0036297">
    <property type="term" value="P:interstrand cross-link repair"/>
    <property type="evidence" value="ECO:0007669"/>
    <property type="project" value="TreeGrafter"/>
</dbReference>
<organism evidence="20 21">
    <name type="scientific">Adineta ricciae</name>
    <name type="common">Rotifer</name>
    <dbReference type="NCBI Taxonomy" id="249248"/>
    <lineage>
        <taxon>Eukaryota</taxon>
        <taxon>Metazoa</taxon>
        <taxon>Spiralia</taxon>
        <taxon>Gnathifera</taxon>
        <taxon>Rotifera</taxon>
        <taxon>Eurotatoria</taxon>
        <taxon>Bdelloidea</taxon>
        <taxon>Adinetida</taxon>
        <taxon>Adinetidae</taxon>
        <taxon>Adineta</taxon>
    </lineage>
</organism>
<evidence type="ECO:0000256" key="15">
    <source>
        <dbReference type="ARBA" id="ARBA00039759"/>
    </source>
</evidence>
<dbReference type="GO" id="GO:0003684">
    <property type="term" value="F:damaged DNA binding"/>
    <property type="evidence" value="ECO:0007669"/>
    <property type="project" value="TreeGrafter"/>
</dbReference>
<dbReference type="SUPFAM" id="SSF56281">
    <property type="entry name" value="Metallo-hydrolase/oxidoreductase"/>
    <property type="match status" value="1"/>
</dbReference>
<proteinExistence type="inferred from homology"/>
<evidence type="ECO:0000259" key="19">
    <source>
        <dbReference type="Pfam" id="PF07522"/>
    </source>
</evidence>
<dbReference type="EMBL" id="CAJNOR010005683">
    <property type="protein sequence ID" value="CAF1572475.1"/>
    <property type="molecule type" value="Genomic_DNA"/>
</dbReference>
<evidence type="ECO:0000256" key="11">
    <source>
        <dbReference type="ARBA" id="ARBA00023136"/>
    </source>
</evidence>
<evidence type="ECO:0000256" key="16">
    <source>
        <dbReference type="ARBA" id="ARBA00042677"/>
    </source>
</evidence>
<comment type="subcellular location">
    <subcellularLocation>
        <location evidence="2">Membrane</location>
        <topology evidence="2">Multi-pass membrane protein</topology>
    </subcellularLocation>
    <subcellularLocation>
        <location evidence="1">Nucleus</location>
    </subcellularLocation>
</comment>
<evidence type="ECO:0000256" key="2">
    <source>
        <dbReference type="ARBA" id="ARBA00004141"/>
    </source>
</evidence>
<evidence type="ECO:0000256" key="3">
    <source>
        <dbReference type="ARBA" id="ARBA00010304"/>
    </source>
</evidence>
<feature type="region of interest" description="Disordered" evidence="17">
    <location>
        <begin position="713"/>
        <end position="765"/>
    </location>
</feature>
<keyword evidence="21" id="KW-1185">Reference proteome</keyword>
<keyword evidence="10 18" id="KW-1133">Transmembrane helix</keyword>
<keyword evidence="4 18" id="KW-0812">Transmembrane</keyword>
<evidence type="ECO:0000256" key="1">
    <source>
        <dbReference type="ARBA" id="ARBA00004123"/>
    </source>
</evidence>
<evidence type="ECO:0000256" key="17">
    <source>
        <dbReference type="SAM" id="MobiDB-lite"/>
    </source>
</evidence>
<dbReference type="Pfam" id="PF07522">
    <property type="entry name" value="DRMBL"/>
    <property type="match status" value="1"/>
</dbReference>
<dbReference type="GO" id="GO:0004519">
    <property type="term" value="F:endonuclease activity"/>
    <property type="evidence" value="ECO:0007669"/>
    <property type="project" value="UniProtKB-KW"/>
</dbReference>
<comment type="similarity">
    <text evidence="3">Belongs to the DNA repair metallo-beta-lactamase (DRMBL) family.</text>
</comment>
<keyword evidence="12" id="KW-0233">DNA recombination</keyword>
<evidence type="ECO:0000256" key="13">
    <source>
        <dbReference type="ARBA" id="ARBA00023204"/>
    </source>
</evidence>
<feature type="compositionally biased region" description="Acidic residues" evidence="17">
    <location>
        <begin position="732"/>
        <end position="751"/>
    </location>
</feature>
<name>A0A815YP60_ADIRI</name>
<comment type="caution">
    <text evidence="20">The sequence shown here is derived from an EMBL/GenBank/DDBJ whole genome shotgun (WGS) entry which is preliminary data.</text>
</comment>
<dbReference type="GO" id="GO:0006310">
    <property type="term" value="P:DNA recombination"/>
    <property type="evidence" value="ECO:0007669"/>
    <property type="project" value="UniProtKB-KW"/>
</dbReference>
<protein>
    <recommendedName>
        <fullName evidence="15">Protein artemis</fullName>
    </recommendedName>
    <alternativeName>
        <fullName evidence="16">DNA cross-link repair 1C protein</fullName>
    </alternativeName>
</protein>
<reference evidence="20" key="1">
    <citation type="submission" date="2021-02" db="EMBL/GenBank/DDBJ databases">
        <authorList>
            <person name="Nowell W R."/>
        </authorList>
    </citation>
    <scope>NUCLEOTIDE SEQUENCE</scope>
</reference>
<evidence type="ECO:0000256" key="9">
    <source>
        <dbReference type="ARBA" id="ARBA00022839"/>
    </source>
</evidence>
<keyword evidence="11 18" id="KW-0472">Membrane</keyword>
<dbReference type="GO" id="GO:0005634">
    <property type="term" value="C:nucleus"/>
    <property type="evidence" value="ECO:0007669"/>
    <property type="project" value="UniProtKB-SubCell"/>
</dbReference>
<evidence type="ECO:0000256" key="12">
    <source>
        <dbReference type="ARBA" id="ARBA00023172"/>
    </source>
</evidence>
<feature type="compositionally biased region" description="Basic and acidic residues" evidence="17">
    <location>
        <begin position="436"/>
        <end position="446"/>
    </location>
</feature>
<feature type="region of interest" description="Disordered" evidence="17">
    <location>
        <begin position="425"/>
        <end position="455"/>
    </location>
</feature>
<feature type="transmembrane region" description="Helical" evidence="18">
    <location>
        <begin position="660"/>
        <end position="679"/>
    </location>
</feature>
<dbReference type="GO" id="GO:0035312">
    <property type="term" value="F:5'-3' DNA exonuclease activity"/>
    <property type="evidence" value="ECO:0007669"/>
    <property type="project" value="TreeGrafter"/>
</dbReference>
<evidence type="ECO:0000256" key="14">
    <source>
        <dbReference type="ARBA" id="ARBA00023242"/>
    </source>
</evidence>
<keyword evidence="13" id="KW-0234">DNA repair</keyword>
<evidence type="ECO:0000256" key="8">
    <source>
        <dbReference type="ARBA" id="ARBA00022801"/>
    </source>
</evidence>
<keyword evidence="5" id="KW-0540">Nuclease</keyword>
<evidence type="ECO:0000313" key="21">
    <source>
        <dbReference type="Proteomes" id="UP000663828"/>
    </source>
</evidence>
<evidence type="ECO:0000256" key="5">
    <source>
        <dbReference type="ARBA" id="ARBA00022722"/>
    </source>
</evidence>
<dbReference type="InterPro" id="IPR011084">
    <property type="entry name" value="DRMBL"/>
</dbReference>
<dbReference type="GO" id="GO:0006303">
    <property type="term" value="P:double-strand break repair via nonhomologous end joining"/>
    <property type="evidence" value="ECO:0007669"/>
    <property type="project" value="TreeGrafter"/>
</dbReference>
<feature type="domain" description="DNA repair metallo-beta-lactamase" evidence="19">
    <location>
        <begin position="240"/>
        <end position="367"/>
    </location>
</feature>
<dbReference type="AlphaFoldDB" id="A0A815YP60"/>
<feature type="transmembrane region" description="Helical" evidence="18">
    <location>
        <begin position="685"/>
        <end position="702"/>
    </location>
</feature>
<keyword evidence="7" id="KW-0227">DNA damage</keyword>
<feature type="transmembrane region" description="Helical" evidence="18">
    <location>
        <begin position="635"/>
        <end position="653"/>
    </location>
</feature>
<dbReference type="Gene3D" id="3.40.50.12650">
    <property type="match status" value="1"/>
</dbReference>
<dbReference type="Gene3D" id="3.60.15.10">
    <property type="entry name" value="Ribonuclease Z/Hydroxyacylglutathione hydrolase-like"/>
    <property type="match status" value="1"/>
</dbReference>
<evidence type="ECO:0000256" key="6">
    <source>
        <dbReference type="ARBA" id="ARBA00022759"/>
    </source>
</evidence>
<dbReference type="GO" id="GO:0000723">
    <property type="term" value="P:telomere maintenance"/>
    <property type="evidence" value="ECO:0007669"/>
    <property type="project" value="TreeGrafter"/>
</dbReference>
<keyword evidence="6" id="KW-0255">Endonuclease</keyword>
<evidence type="ECO:0000256" key="10">
    <source>
        <dbReference type="ARBA" id="ARBA00022989"/>
    </source>
</evidence>
<dbReference type="PANTHER" id="PTHR23240:SF8">
    <property type="entry name" value="PROTEIN ARTEMIS"/>
    <property type="match status" value="1"/>
</dbReference>
<gene>
    <name evidence="20" type="ORF">XAT740_LOCUS44616</name>
</gene>
<evidence type="ECO:0000256" key="4">
    <source>
        <dbReference type="ARBA" id="ARBA00022692"/>
    </source>
</evidence>
<dbReference type="Pfam" id="PF13564">
    <property type="entry name" value="DoxX_2"/>
    <property type="match status" value="1"/>
</dbReference>
<dbReference type="Proteomes" id="UP000663828">
    <property type="component" value="Unassembled WGS sequence"/>
</dbReference>
<evidence type="ECO:0000313" key="20">
    <source>
        <dbReference type="EMBL" id="CAF1572475.1"/>
    </source>
</evidence>
<dbReference type="InterPro" id="IPR032808">
    <property type="entry name" value="DoxX"/>
</dbReference>
<dbReference type="PANTHER" id="PTHR23240">
    <property type="entry name" value="DNA CROSS-LINK REPAIR PROTEIN PSO2/SNM1-RELATED"/>
    <property type="match status" value="1"/>
</dbReference>
<accession>A0A815YP60</accession>
<evidence type="ECO:0000256" key="18">
    <source>
        <dbReference type="SAM" id="Phobius"/>
    </source>
</evidence>